<feature type="domain" description="Antitoxin SocA-like Panacea" evidence="1">
    <location>
        <begin position="28"/>
        <end position="122"/>
    </location>
</feature>
<dbReference type="RefSeq" id="WP_323330427.1">
    <property type="nucleotide sequence ID" value="NZ_JAYGIL010000015.1"/>
</dbReference>
<comment type="caution">
    <text evidence="2">The sequence shown here is derived from an EMBL/GenBank/DDBJ whole genome shotgun (WGS) entry which is preliminary data.</text>
</comment>
<dbReference type="EMBL" id="JAYGIL010000015">
    <property type="protein sequence ID" value="MEA5403896.1"/>
    <property type="molecule type" value="Genomic_DNA"/>
</dbReference>
<protein>
    <submittedName>
        <fullName evidence="2">Type II toxin-antitoxin system antitoxin SocA domain-containing protein</fullName>
    </submittedName>
</protein>
<dbReference type="InterPro" id="IPR025272">
    <property type="entry name" value="SocA_Panacea"/>
</dbReference>
<accession>A0ABU5S615</accession>
<gene>
    <name evidence="2" type="ORF">VB776_13290</name>
</gene>
<keyword evidence="3" id="KW-1185">Reference proteome</keyword>
<dbReference type="Proteomes" id="UP001303899">
    <property type="component" value="Unassembled WGS sequence"/>
</dbReference>
<name>A0ABU5S615_9BACT</name>
<proteinExistence type="predicted"/>
<organism evidence="2 3">
    <name type="scientific">Arcicella gelida</name>
    <dbReference type="NCBI Taxonomy" id="2984195"/>
    <lineage>
        <taxon>Bacteria</taxon>
        <taxon>Pseudomonadati</taxon>
        <taxon>Bacteroidota</taxon>
        <taxon>Cytophagia</taxon>
        <taxon>Cytophagales</taxon>
        <taxon>Flectobacillaceae</taxon>
        <taxon>Arcicella</taxon>
    </lineage>
</organism>
<sequence>MKYDSITAAKYMVALAREQNKLLNATQLQKLLFIAYGFALAKSDSNESLLNESPRVWPFGPVFPKVHSQFKYFDSNIDKDSLGAIAQDVEVTTLFNKIINSYSRYSASQLSDWSHSKGSPWEITTRDNGYVWDTTISDEVIMNYFKKFDDN</sequence>
<reference evidence="2 3" key="1">
    <citation type="submission" date="2023-12" db="EMBL/GenBank/DDBJ databases">
        <title>Novel species of the genus Arcicella isolated from rivers.</title>
        <authorList>
            <person name="Lu H."/>
        </authorList>
    </citation>
    <scope>NUCLEOTIDE SEQUENCE [LARGE SCALE GENOMIC DNA]</scope>
    <source>
        <strain evidence="2 3">DC2W</strain>
    </source>
</reference>
<evidence type="ECO:0000259" key="1">
    <source>
        <dbReference type="Pfam" id="PF13274"/>
    </source>
</evidence>
<evidence type="ECO:0000313" key="3">
    <source>
        <dbReference type="Proteomes" id="UP001303899"/>
    </source>
</evidence>
<dbReference type="Pfam" id="PF13274">
    <property type="entry name" value="SocA_Panacea"/>
    <property type="match status" value="1"/>
</dbReference>
<evidence type="ECO:0000313" key="2">
    <source>
        <dbReference type="EMBL" id="MEA5403896.1"/>
    </source>
</evidence>